<dbReference type="AlphaFoldDB" id="A0A8T2JUW0"/>
<keyword evidence="3" id="KW-1185">Reference proteome</keyword>
<accession>A0A8T2JUW0</accession>
<dbReference type="EMBL" id="JAACNH010000003">
    <property type="protein sequence ID" value="KAG8449020.1"/>
    <property type="molecule type" value="Genomic_DNA"/>
</dbReference>
<reference evidence="2" key="1">
    <citation type="thesis" date="2020" institute="ProQuest LLC" country="789 East Eisenhower Parkway, Ann Arbor, MI, USA">
        <title>Comparative Genomics and Chromosome Evolution.</title>
        <authorList>
            <person name="Mudd A.B."/>
        </authorList>
    </citation>
    <scope>NUCLEOTIDE SEQUENCE</scope>
    <source>
        <strain evidence="2">Female2</strain>
        <tissue evidence="2">Blood</tissue>
    </source>
</reference>
<name>A0A8T2JUW0_9PIPI</name>
<evidence type="ECO:0000256" key="1">
    <source>
        <dbReference type="SAM" id="MobiDB-lite"/>
    </source>
</evidence>
<dbReference type="PANTHER" id="PTHR14917:SF2">
    <property type="entry name" value="SPERMATOGENESIS-ASSOCIATED PROTEIN 7"/>
    <property type="match status" value="1"/>
</dbReference>
<dbReference type="InterPro" id="IPR029357">
    <property type="entry name" value="SPATA7"/>
</dbReference>
<dbReference type="EMBL" id="JAACNH010000003">
    <property type="protein sequence ID" value="KAG8449019.1"/>
    <property type="molecule type" value="Genomic_DNA"/>
</dbReference>
<dbReference type="GO" id="GO:0120206">
    <property type="term" value="C:photoreceptor distal connecting cilium"/>
    <property type="evidence" value="ECO:0007669"/>
    <property type="project" value="TreeGrafter"/>
</dbReference>
<comment type="caution">
    <text evidence="2">The sequence shown here is derived from an EMBL/GenBank/DDBJ whole genome shotgun (WGS) entry which is preliminary data.</text>
</comment>
<dbReference type="Pfam" id="PF15244">
    <property type="entry name" value="HSD3"/>
    <property type="match status" value="1"/>
</dbReference>
<evidence type="ECO:0000313" key="2">
    <source>
        <dbReference type="EMBL" id="KAG8449019.1"/>
    </source>
</evidence>
<dbReference type="OrthoDB" id="6263678at2759"/>
<gene>
    <name evidence="2" type="ORF">GDO86_015908</name>
</gene>
<proteinExistence type="predicted"/>
<dbReference type="Proteomes" id="UP000812440">
    <property type="component" value="Chromosome 8_10"/>
</dbReference>
<dbReference type="GO" id="GO:0045494">
    <property type="term" value="P:photoreceptor cell maintenance"/>
    <property type="evidence" value="ECO:0007669"/>
    <property type="project" value="TreeGrafter"/>
</dbReference>
<dbReference type="GO" id="GO:0005930">
    <property type="term" value="C:axoneme"/>
    <property type="evidence" value="ECO:0007669"/>
    <property type="project" value="TreeGrafter"/>
</dbReference>
<organism evidence="2 3">
    <name type="scientific">Hymenochirus boettgeri</name>
    <name type="common">Congo dwarf clawed frog</name>
    <dbReference type="NCBI Taxonomy" id="247094"/>
    <lineage>
        <taxon>Eukaryota</taxon>
        <taxon>Metazoa</taxon>
        <taxon>Chordata</taxon>
        <taxon>Craniata</taxon>
        <taxon>Vertebrata</taxon>
        <taxon>Euteleostomi</taxon>
        <taxon>Amphibia</taxon>
        <taxon>Batrachia</taxon>
        <taxon>Anura</taxon>
        <taxon>Pipoidea</taxon>
        <taxon>Pipidae</taxon>
        <taxon>Pipinae</taxon>
        <taxon>Hymenochirus</taxon>
    </lineage>
</organism>
<dbReference type="GO" id="GO:0036064">
    <property type="term" value="C:ciliary basal body"/>
    <property type="evidence" value="ECO:0007669"/>
    <property type="project" value="TreeGrafter"/>
</dbReference>
<dbReference type="GO" id="GO:0120200">
    <property type="term" value="C:rod photoreceptor outer segment"/>
    <property type="evidence" value="ECO:0007669"/>
    <property type="project" value="TreeGrafter"/>
</dbReference>
<feature type="region of interest" description="Disordered" evidence="1">
    <location>
        <begin position="513"/>
        <end position="541"/>
    </location>
</feature>
<sequence>MASSVPIYGISGPFKGHLSTKSNAYSTGSGNSLSEQYRIRDHMLVHYNKILGAKAAVDCSIPKSMLKSVKYSDQLRREQMKKEMVQFERNISRPNSRKSADSVLLSKKDFYDDVSVRNTSYSDPGQFSCSSPAVSSPRQYAFEKNNSEKSWAAHGKCVNPRELSRMYCGSTNLSTDVSSCRSYSRFHDNQSKTYSGDLLDKNPELFKNSTRPFTPRTLKTGAKSVLSQYRYYTPPRRKRKDGRRVTQTGADSTMDGFDTPKKKEKETEDHLSNSDKESLFSEGAVQNDAWSPTDWNELANTWNSSSRLIYNEEKPPSLIIHKIQSKEEELAYLKFVTDITNEVLALGLFSNRVLEQVFKRHVQENRNCLDERKMCLLLDNLREDLSCKDNSTETNHYNMVKTVDEPTEKAYHFSDRRHLLQEKVFNGTSKAEHESFFCERGAEMFQDVANAEKSENTTDLQTIAVEDSEDFLSVNPRVDTQDDQDPEQVDNLHGTDDLEKIFSELVHVTEELEDVNNEETNSQLTFQETPENEINEPSDRL</sequence>
<feature type="region of interest" description="Disordered" evidence="1">
    <location>
        <begin position="230"/>
        <end position="283"/>
    </location>
</feature>
<dbReference type="GO" id="GO:0000226">
    <property type="term" value="P:microtubule cytoskeleton organization"/>
    <property type="evidence" value="ECO:0007669"/>
    <property type="project" value="TreeGrafter"/>
</dbReference>
<dbReference type="PANTHER" id="PTHR14917">
    <property type="entry name" value="SPERMATOGENESIS-ASSOCIATED PROTEIN 7"/>
    <property type="match status" value="1"/>
</dbReference>
<evidence type="ECO:0000313" key="3">
    <source>
        <dbReference type="Proteomes" id="UP000812440"/>
    </source>
</evidence>
<feature type="compositionally biased region" description="Polar residues" evidence="1">
    <location>
        <begin position="518"/>
        <end position="529"/>
    </location>
</feature>
<feature type="compositionally biased region" description="Acidic residues" evidence="1">
    <location>
        <begin position="530"/>
        <end position="541"/>
    </location>
</feature>
<protein>
    <recommendedName>
        <fullName evidence="4">Spermatogenesis associated 7</fullName>
    </recommendedName>
</protein>
<evidence type="ECO:0008006" key="4">
    <source>
        <dbReference type="Google" id="ProtNLM"/>
    </source>
</evidence>
<feature type="compositionally biased region" description="Basic and acidic residues" evidence="1">
    <location>
        <begin position="258"/>
        <end position="279"/>
    </location>
</feature>